<gene>
    <name evidence="6" type="ORF">Q4494_13050</name>
</gene>
<evidence type="ECO:0000259" key="5">
    <source>
        <dbReference type="PROSITE" id="PS50977"/>
    </source>
</evidence>
<dbReference type="SUPFAM" id="SSF46689">
    <property type="entry name" value="Homeodomain-like"/>
    <property type="match status" value="1"/>
</dbReference>
<dbReference type="InterPro" id="IPR050109">
    <property type="entry name" value="HTH-type_TetR-like_transc_reg"/>
</dbReference>
<dbReference type="Pfam" id="PF00440">
    <property type="entry name" value="TetR_N"/>
    <property type="match status" value="1"/>
</dbReference>
<evidence type="ECO:0000256" key="3">
    <source>
        <dbReference type="ARBA" id="ARBA00023163"/>
    </source>
</evidence>
<evidence type="ECO:0000256" key="4">
    <source>
        <dbReference type="PROSITE-ProRule" id="PRU00335"/>
    </source>
</evidence>
<dbReference type="FunFam" id="1.10.10.60:FF:000141">
    <property type="entry name" value="TetR family transcriptional regulator"/>
    <property type="match status" value="1"/>
</dbReference>
<dbReference type="Gene3D" id="1.10.357.10">
    <property type="entry name" value="Tetracycline Repressor, domain 2"/>
    <property type="match status" value="1"/>
</dbReference>
<keyword evidence="1" id="KW-0805">Transcription regulation</keyword>
<dbReference type="GO" id="GO:0003700">
    <property type="term" value="F:DNA-binding transcription factor activity"/>
    <property type="evidence" value="ECO:0007669"/>
    <property type="project" value="TreeGrafter"/>
</dbReference>
<dbReference type="EMBL" id="JAUOPJ010000010">
    <property type="protein sequence ID" value="MDO6458010.1"/>
    <property type="molecule type" value="Genomic_DNA"/>
</dbReference>
<dbReference type="PANTHER" id="PTHR30055:SF234">
    <property type="entry name" value="HTH-TYPE TRANSCRIPTIONAL REGULATOR BETI"/>
    <property type="match status" value="1"/>
</dbReference>
<feature type="DNA-binding region" description="H-T-H motif" evidence="4">
    <location>
        <begin position="30"/>
        <end position="49"/>
    </location>
</feature>
<name>A0AAW7XZI7_9RHOB</name>
<comment type="caution">
    <text evidence="6">The sequence shown here is derived from an EMBL/GenBank/DDBJ whole genome shotgun (WGS) entry which is preliminary data.</text>
</comment>
<dbReference type="AlphaFoldDB" id="A0AAW7XZI7"/>
<organism evidence="6 7">
    <name type="scientific">Celeribacter halophilus</name>
    <dbReference type="NCBI Taxonomy" id="576117"/>
    <lineage>
        <taxon>Bacteria</taxon>
        <taxon>Pseudomonadati</taxon>
        <taxon>Pseudomonadota</taxon>
        <taxon>Alphaproteobacteria</taxon>
        <taxon>Rhodobacterales</taxon>
        <taxon>Roseobacteraceae</taxon>
        <taxon>Celeribacter</taxon>
    </lineage>
</organism>
<dbReference type="Proteomes" id="UP001169823">
    <property type="component" value="Unassembled WGS sequence"/>
</dbReference>
<dbReference type="GO" id="GO:0000976">
    <property type="term" value="F:transcription cis-regulatory region binding"/>
    <property type="evidence" value="ECO:0007669"/>
    <property type="project" value="TreeGrafter"/>
</dbReference>
<keyword evidence="2 4" id="KW-0238">DNA-binding</keyword>
<dbReference type="PANTHER" id="PTHR30055">
    <property type="entry name" value="HTH-TYPE TRANSCRIPTIONAL REGULATOR RUTR"/>
    <property type="match status" value="1"/>
</dbReference>
<proteinExistence type="predicted"/>
<dbReference type="PRINTS" id="PR00455">
    <property type="entry name" value="HTHTETR"/>
</dbReference>
<evidence type="ECO:0000256" key="1">
    <source>
        <dbReference type="ARBA" id="ARBA00023015"/>
    </source>
</evidence>
<feature type="domain" description="HTH tetR-type" evidence="5">
    <location>
        <begin position="8"/>
        <end position="67"/>
    </location>
</feature>
<reference evidence="6" key="1">
    <citation type="submission" date="2023-07" db="EMBL/GenBank/DDBJ databases">
        <title>Genome content predicts the carbon catabolic preferences of heterotrophic bacteria.</title>
        <authorList>
            <person name="Gralka M."/>
        </authorList>
    </citation>
    <scope>NUCLEOTIDE SEQUENCE</scope>
    <source>
        <strain evidence="6">I2M02</strain>
    </source>
</reference>
<protein>
    <submittedName>
        <fullName evidence="6">TetR/AcrR family transcriptional regulator</fullName>
    </submittedName>
</protein>
<evidence type="ECO:0000313" key="7">
    <source>
        <dbReference type="Proteomes" id="UP001169823"/>
    </source>
</evidence>
<dbReference type="InterPro" id="IPR036271">
    <property type="entry name" value="Tet_transcr_reg_TetR-rel_C_sf"/>
</dbReference>
<dbReference type="InterPro" id="IPR009057">
    <property type="entry name" value="Homeodomain-like_sf"/>
</dbReference>
<dbReference type="RefSeq" id="WP_303480427.1">
    <property type="nucleotide sequence ID" value="NZ_JAUOPJ010000010.1"/>
</dbReference>
<evidence type="ECO:0000313" key="6">
    <source>
        <dbReference type="EMBL" id="MDO6458010.1"/>
    </source>
</evidence>
<dbReference type="SUPFAM" id="SSF48498">
    <property type="entry name" value="Tetracyclin repressor-like, C-terminal domain"/>
    <property type="match status" value="1"/>
</dbReference>
<accession>A0AAW7XZI7</accession>
<dbReference type="InterPro" id="IPR001647">
    <property type="entry name" value="HTH_TetR"/>
</dbReference>
<keyword evidence="3" id="KW-0804">Transcription</keyword>
<sequence>MSLRADGRKNRQRILDTAEAIFAEQGFDASLEHIATQAGVSRMTLYRHFKDRETLCIAVLERNVAELELRVEALQDDPYACLEIMNMMVELFAHNQGMVEGLTRHPTHQNDIDRLRHRVVDLLVDPLSRAQTAGLIKTDIGREDLFLVMSMLGAAVGHGSLQTRTEHVRRALNILQFGFMCPPDEK</sequence>
<evidence type="ECO:0000256" key="2">
    <source>
        <dbReference type="ARBA" id="ARBA00023125"/>
    </source>
</evidence>
<dbReference type="PROSITE" id="PS50977">
    <property type="entry name" value="HTH_TETR_2"/>
    <property type="match status" value="1"/>
</dbReference>